<comment type="caution">
    <text evidence="5">The sequence shown here is derived from an EMBL/GenBank/DDBJ whole genome shotgun (WGS) entry which is preliminary data.</text>
</comment>
<dbReference type="EMBL" id="MFSP01000017">
    <property type="protein sequence ID" value="OGI69600.1"/>
    <property type="molecule type" value="Genomic_DNA"/>
</dbReference>
<dbReference type="AlphaFoldDB" id="A0A1F6VIW4"/>
<name>A0A1F6VIW4_9PROT</name>
<sequence>MTLPRPLSILIGALGGEGGGVLADWLTRAAEASRFPVQRTSIPGVAQRTGATTYYLEIVPQPADADEFVLALSPVPGQIDLFVASELLEAGRAVEIGLVSPDRTNVIASNHRIFTVAEKSAMGDGRFDEQRLRDAIERFAKRSILFDMETAARESGTAISAVMLGAIAGSGSLPMSRDAFEQAIRDSAKGADANLRGFAAGFTAVDSTPTVKSQSTTPAVHALRSDAAAIADKFPPDVRELVTLGYTRQLHYQNRKYADRYLERVRRVYSIEHGGGANTDFPVTAAVARFLALWMAYEDVIRVADLKCSPTRLDRIRNDVGAKTDEPIRVVEYLKPGIEEWCAILPTRIARRLRRSAERRGWRLSFGLHLRTTSFHGFLLLRSLAGLRWWRPYSARFSEEQSLIERWLEEIERALASDVRLAHEIALCGQLIKGYGETHARGKSNFLGILGALAHPIVPGAKSRADLVRDARAAALADPEGRKLQESLAAHGVAYSRPQPPPTPISWHKSARVAARR</sequence>
<proteinExistence type="predicted"/>
<accession>A0A1F6VIW4</accession>
<dbReference type="PANTHER" id="PTHR43854:SF1">
    <property type="entry name" value="INDOLEPYRUVATE OXIDOREDUCTASE SUBUNIT IORB"/>
    <property type="match status" value="1"/>
</dbReference>
<dbReference type="Proteomes" id="UP000179076">
    <property type="component" value="Unassembled WGS sequence"/>
</dbReference>
<dbReference type="NCBIfam" id="NF006179">
    <property type="entry name" value="PRK08312.1"/>
    <property type="match status" value="1"/>
</dbReference>
<dbReference type="Pfam" id="PF01558">
    <property type="entry name" value="POR"/>
    <property type="match status" value="1"/>
</dbReference>
<dbReference type="GO" id="GO:0016903">
    <property type="term" value="F:oxidoreductase activity, acting on the aldehyde or oxo group of donors"/>
    <property type="evidence" value="ECO:0007669"/>
    <property type="project" value="InterPro"/>
</dbReference>
<dbReference type="InterPro" id="IPR019752">
    <property type="entry name" value="Pyrv/ketoisovalerate_OxRed_cat"/>
</dbReference>
<keyword evidence="1" id="KW-0560">Oxidoreductase</keyword>
<evidence type="ECO:0000313" key="6">
    <source>
        <dbReference type="Proteomes" id="UP000179076"/>
    </source>
</evidence>
<organism evidence="5 6">
    <name type="scientific">Candidatus Muproteobacteria bacterium RBG_16_60_9</name>
    <dbReference type="NCBI Taxonomy" id="1817755"/>
    <lineage>
        <taxon>Bacteria</taxon>
        <taxon>Pseudomonadati</taxon>
        <taxon>Pseudomonadota</taxon>
        <taxon>Candidatus Muproteobacteria</taxon>
    </lineage>
</organism>
<evidence type="ECO:0000256" key="2">
    <source>
        <dbReference type="SAM" id="MobiDB-lite"/>
    </source>
</evidence>
<protein>
    <submittedName>
        <fullName evidence="5">Uncharacterized protein</fullName>
    </submittedName>
</protein>
<dbReference type="PANTHER" id="PTHR43854">
    <property type="entry name" value="INDOLEPYRUVATE OXIDOREDUCTASE SUBUNIT IORB"/>
    <property type="match status" value="1"/>
</dbReference>
<dbReference type="InterPro" id="IPR052198">
    <property type="entry name" value="IorB_Oxidoreductase"/>
</dbReference>
<reference evidence="5 6" key="1">
    <citation type="journal article" date="2016" name="Nat. Commun.">
        <title>Thousands of microbial genomes shed light on interconnected biogeochemical processes in an aquifer system.</title>
        <authorList>
            <person name="Anantharaman K."/>
            <person name="Brown C.T."/>
            <person name="Hug L.A."/>
            <person name="Sharon I."/>
            <person name="Castelle C.J."/>
            <person name="Probst A.J."/>
            <person name="Thomas B.C."/>
            <person name="Singh A."/>
            <person name="Wilkins M.J."/>
            <person name="Karaoz U."/>
            <person name="Brodie E.L."/>
            <person name="Williams K.H."/>
            <person name="Hubbard S.S."/>
            <person name="Banfield J.F."/>
        </authorList>
    </citation>
    <scope>NUCLEOTIDE SEQUENCE [LARGE SCALE GENOMIC DNA]</scope>
</reference>
<feature type="region of interest" description="Disordered" evidence="2">
    <location>
        <begin position="494"/>
        <end position="517"/>
    </location>
</feature>
<feature type="domain" description="DUF6537" evidence="4">
    <location>
        <begin position="238"/>
        <end position="447"/>
    </location>
</feature>
<evidence type="ECO:0000259" key="3">
    <source>
        <dbReference type="Pfam" id="PF01558"/>
    </source>
</evidence>
<evidence type="ECO:0000256" key="1">
    <source>
        <dbReference type="ARBA" id="ARBA00023002"/>
    </source>
</evidence>
<dbReference type="InterPro" id="IPR046667">
    <property type="entry name" value="DUF6537"/>
</dbReference>
<dbReference type="Pfam" id="PF20169">
    <property type="entry name" value="DUF6537"/>
    <property type="match status" value="1"/>
</dbReference>
<dbReference type="Gene3D" id="3.40.920.10">
    <property type="entry name" value="Pyruvate-ferredoxin oxidoreductase, PFOR, domain III"/>
    <property type="match status" value="1"/>
</dbReference>
<evidence type="ECO:0000313" key="5">
    <source>
        <dbReference type="EMBL" id="OGI69600.1"/>
    </source>
</evidence>
<evidence type="ECO:0000259" key="4">
    <source>
        <dbReference type="Pfam" id="PF20169"/>
    </source>
</evidence>
<gene>
    <name evidence="5" type="ORF">A2W18_02975</name>
</gene>
<feature type="domain" description="Pyruvate/ketoisovalerate oxidoreductase catalytic" evidence="3">
    <location>
        <begin position="15"/>
        <end position="202"/>
    </location>
</feature>
<dbReference type="InterPro" id="IPR002869">
    <property type="entry name" value="Pyrv_flavodox_OxRed_cen"/>
</dbReference>